<dbReference type="EC" id="3.5.1.16" evidence="11"/>
<evidence type="ECO:0000259" key="10">
    <source>
        <dbReference type="Pfam" id="PF07687"/>
    </source>
</evidence>
<dbReference type="CDD" id="cd03894">
    <property type="entry name" value="M20_ArgE"/>
    <property type="match status" value="1"/>
</dbReference>
<protein>
    <submittedName>
        <fullName evidence="11">Acetylornithine deacetylase</fullName>
        <ecNumber evidence="11">3.5.1.16</ecNumber>
    </submittedName>
</protein>
<dbReference type="SUPFAM" id="SSF53187">
    <property type="entry name" value="Zn-dependent exopeptidases"/>
    <property type="match status" value="1"/>
</dbReference>
<keyword evidence="3" id="KW-0963">Cytoplasm</keyword>
<dbReference type="Pfam" id="PF01546">
    <property type="entry name" value="Peptidase_M20"/>
    <property type="match status" value="1"/>
</dbReference>
<keyword evidence="12" id="KW-1185">Reference proteome</keyword>
<dbReference type="InterPro" id="IPR001261">
    <property type="entry name" value="ArgE/DapE_CS"/>
</dbReference>
<name>A0ABU7XPW7_9FLAO</name>
<dbReference type="PROSITE" id="PS00759">
    <property type="entry name" value="ARGE_DAPE_CPG2_2"/>
    <property type="match status" value="1"/>
</dbReference>
<dbReference type="InterPro" id="IPR002933">
    <property type="entry name" value="Peptidase_M20"/>
</dbReference>
<dbReference type="InterPro" id="IPR010169">
    <property type="entry name" value="AcOrn-deacetyl"/>
</dbReference>
<dbReference type="NCBIfam" id="TIGR01892">
    <property type="entry name" value="AcOrn-deacetyl"/>
    <property type="match status" value="1"/>
</dbReference>
<evidence type="ECO:0000313" key="12">
    <source>
        <dbReference type="Proteomes" id="UP001337305"/>
    </source>
</evidence>
<keyword evidence="8" id="KW-0862">Zinc</keyword>
<comment type="cofactor">
    <cofactor evidence="1">
        <name>Zn(2+)</name>
        <dbReference type="ChEBI" id="CHEBI:29105"/>
    </cofactor>
</comment>
<dbReference type="InterPro" id="IPR050072">
    <property type="entry name" value="Peptidase_M20A"/>
</dbReference>
<dbReference type="Gene3D" id="3.40.630.10">
    <property type="entry name" value="Zn peptidases"/>
    <property type="match status" value="1"/>
</dbReference>
<keyword evidence="9" id="KW-0170">Cobalt</keyword>
<comment type="similarity">
    <text evidence="2">Belongs to the peptidase M20A family. ArgE subfamily.</text>
</comment>
<keyword evidence="6" id="KW-0479">Metal-binding</keyword>
<keyword evidence="7 11" id="KW-0378">Hydrolase</keyword>
<dbReference type="NCBIfam" id="NF005710">
    <property type="entry name" value="PRK07522.1"/>
    <property type="match status" value="1"/>
</dbReference>
<proteinExistence type="inferred from homology"/>
<dbReference type="GO" id="GO:0008777">
    <property type="term" value="F:acetylornithine deacetylase activity"/>
    <property type="evidence" value="ECO:0007669"/>
    <property type="project" value="UniProtKB-EC"/>
</dbReference>
<evidence type="ECO:0000256" key="6">
    <source>
        <dbReference type="ARBA" id="ARBA00022723"/>
    </source>
</evidence>
<organism evidence="11 12">
    <name type="scientific">Flavivirga spongiicola</name>
    <dbReference type="NCBI Taxonomy" id="421621"/>
    <lineage>
        <taxon>Bacteria</taxon>
        <taxon>Pseudomonadati</taxon>
        <taxon>Bacteroidota</taxon>
        <taxon>Flavobacteriia</taxon>
        <taxon>Flavobacteriales</taxon>
        <taxon>Flavobacteriaceae</taxon>
        <taxon>Flavivirga</taxon>
    </lineage>
</organism>
<dbReference type="Gene3D" id="3.30.70.360">
    <property type="match status" value="1"/>
</dbReference>
<evidence type="ECO:0000256" key="1">
    <source>
        <dbReference type="ARBA" id="ARBA00001947"/>
    </source>
</evidence>
<evidence type="ECO:0000256" key="2">
    <source>
        <dbReference type="ARBA" id="ARBA00005691"/>
    </source>
</evidence>
<dbReference type="RefSeq" id="WP_303305119.1">
    <property type="nucleotide sequence ID" value="NZ_JAODOP010000004.1"/>
</dbReference>
<sequence length="392" mass="43284">MSNINTVEDILAKLISFPVLGGESNLSIINWVQDYIESHNVTVHMVPNEAGNKASLHCRIGPAVDGGLILSGHTDVVPVEGQDWDTNPFELVDKGDGKLYGRGSCDMKGFLATCLVMLPEIVKANLIKPIYFAFSYDEEVGCLAAPDLIEHIKKTYAETPKYALIGEPTLMEPIVGQKGIYILETAVNGSAGHSSRIKQEVSAIHESARLILWLENKMNDLIDTGRIDNRFNPPHTSIHIGQFKGGIAPNVIADKASFFWDLRTIPMDDTESIIAEFDAHCRTREQELKAIYPDFKIKTVEDHWPVPPLDTKETDDVVSIIKKISGHSKVNTVAYASEAGQFKNGGFQSVICGPGSIIQAHRANEFITKDELKKGMKMISKLIIEMSHPDFT</sequence>
<dbReference type="InterPro" id="IPR011650">
    <property type="entry name" value="Peptidase_M20_dimer"/>
</dbReference>
<evidence type="ECO:0000256" key="9">
    <source>
        <dbReference type="ARBA" id="ARBA00023285"/>
    </source>
</evidence>
<evidence type="ECO:0000256" key="4">
    <source>
        <dbReference type="ARBA" id="ARBA00022571"/>
    </source>
</evidence>
<dbReference type="Proteomes" id="UP001337305">
    <property type="component" value="Unassembled WGS sequence"/>
</dbReference>
<keyword evidence="5" id="KW-0028">Amino-acid biosynthesis</keyword>
<evidence type="ECO:0000256" key="8">
    <source>
        <dbReference type="ARBA" id="ARBA00022833"/>
    </source>
</evidence>
<gene>
    <name evidence="11" type="primary">argE</name>
    <name evidence="11" type="ORF">N1F79_06380</name>
</gene>
<comment type="caution">
    <text evidence="11">The sequence shown here is derived from an EMBL/GenBank/DDBJ whole genome shotgun (WGS) entry which is preliminary data.</text>
</comment>
<evidence type="ECO:0000256" key="7">
    <source>
        <dbReference type="ARBA" id="ARBA00022801"/>
    </source>
</evidence>
<dbReference type="SUPFAM" id="SSF55031">
    <property type="entry name" value="Bacterial exopeptidase dimerisation domain"/>
    <property type="match status" value="1"/>
</dbReference>
<evidence type="ECO:0000313" key="11">
    <source>
        <dbReference type="EMBL" id="MEF3832748.1"/>
    </source>
</evidence>
<keyword evidence="4" id="KW-0055">Arginine biosynthesis</keyword>
<dbReference type="EMBL" id="JAODOP010000004">
    <property type="protein sequence ID" value="MEF3832748.1"/>
    <property type="molecule type" value="Genomic_DNA"/>
</dbReference>
<feature type="domain" description="Peptidase M20 dimerisation" evidence="10">
    <location>
        <begin position="176"/>
        <end position="285"/>
    </location>
</feature>
<dbReference type="Pfam" id="PF07687">
    <property type="entry name" value="M20_dimer"/>
    <property type="match status" value="1"/>
</dbReference>
<evidence type="ECO:0000256" key="5">
    <source>
        <dbReference type="ARBA" id="ARBA00022605"/>
    </source>
</evidence>
<evidence type="ECO:0000256" key="3">
    <source>
        <dbReference type="ARBA" id="ARBA00022490"/>
    </source>
</evidence>
<accession>A0ABU7XPW7</accession>
<reference evidence="11 12" key="1">
    <citation type="submission" date="2022-09" db="EMBL/GenBank/DDBJ databases">
        <title>Genome sequencing of Flavivirga sp. MEBiC05379.</title>
        <authorList>
            <person name="Oh H.-M."/>
            <person name="Kwon K.K."/>
            <person name="Park M.J."/>
            <person name="Yang S.-H."/>
        </authorList>
    </citation>
    <scope>NUCLEOTIDE SEQUENCE [LARGE SCALE GENOMIC DNA]</scope>
    <source>
        <strain evidence="11 12">MEBiC05379</strain>
    </source>
</reference>
<dbReference type="InterPro" id="IPR036264">
    <property type="entry name" value="Bact_exopeptidase_dim_dom"/>
</dbReference>
<dbReference type="PANTHER" id="PTHR43808">
    <property type="entry name" value="ACETYLORNITHINE DEACETYLASE"/>
    <property type="match status" value="1"/>
</dbReference>
<dbReference type="PANTHER" id="PTHR43808:SF31">
    <property type="entry name" value="N-ACETYL-L-CITRULLINE DEACETYLASE"/>
    <property type="match status" value="1"/>
</dbReference>